<dbReference type="OrthoDB" id="10497694at2759"/>
<keyword evidence="3" id="KW-1185">Reference proteome</keyword>
<accession>M2ZHP7</accession>
<dbReference type="VEuPathDB" id="FungiDB:MYCFIDRAFT_78355"/>
<feature type="region of interest" description="Disordered" evidence="1">
    <location>
        <begin position="302"/>
        <end position="322"/>
    </location>
</feature>
<evidence type="ECO:0000256" key="1">
    <source>
        <dbReference type="SAM" id="MobiDB-lite"/>
    </source>
</evidence>
<protein>
    <recommendedName>
        <fullName evidence="4">F-box domain-containing protein</fullName>
    </recommendedName>
</protein>
<dbReference type="KEGG" id="pfj:MYCFIDRAFT_78355"/>
<sequence>MILLGVDDLQALLLAQRVNRMFQATIATSKHLQEKLWFEAKDDEGTKPNELGHARRQIHVIDDYYGHHPNAPPLPPAPPNTTFSSLFKKPIDVSKGRFLQFVDRGKGHCRDHTIVLHRNAFSCDEMSRTWRSMLFKGFGNHDGLIRLTLLPEDEDHTARISHAEGTLQRLIDDLRLAVAKMQHFLLLMRQSCKAHLSKYKFPMPAPSLISFLHQRKHHLKSRHFTAMALAQDENESPRVAAAKVFGIAELAEMILLGVDDAPTLAHARRVNKMFKEIFDRNLKSPYLQEKLWFKREENTSTFNEVDSNSENESSEGEDLEEHGSLLGPEDIELNPWVARGCIAGLSLQYMKDSAEMDICCLEDTPVVVMTVHKRLGQTWNEYKWWDKMEVCRARSKARKGQTFAYITKFRGESHIVGDVELWWAQDRNLKEMVSEAVWGLQDAAV</sequence>
<dbReference type="RefSeq" id="XP_007930748.1">
    <property type="nucleotide sequence ID" value="XM_007932557.1"/>
</dbReference>
<evidence type="ECO:0008006" key="4">
    <source>
        <dbReference type="Google" id="ProtNLM"/>
    </source>
</evidence>
<dbReference type="Proteomes" id="UP000016932">
    <property type="component" value="Unassembled WGS sequence"/>
</dbReference>
<dbReference type="HOGENOM" id="CLU_615577_0_0_1"/>
<dbReference type="EMBL" id="KB446563">
    <property type="protein sequence ID" value="EME78644.1"/>
    <property type="molecule type" value="Genomic_DNA"/>
</dbReference>
<dbReference type="GeneID" id="19341444"/>
<gene>
    <name evidence="2" type="ORF">MYCFIDRAFT_78355</name>
</gene>
<dbReference type="AlphaFoldDB" id="M2ZHP7"/>
<name>M2ZHP7_PSEFD</name>
<feature type="compositionally biased region" description="Acidic residues" evidence="1">
    <location>
        <begin position="307"/>
        <end position="320"/>
    </location>
</feature>
<evidence type="ECO:0000313" key="2">
    <source>
        <dbReference type="EMBL" id="EME78644.1"/>
    </source>
</evidence>
<proteinExistence type="predicted"/>
<organism evidence="2 3">
    <name type="scientific">Pseudocercospora fijiensis (strain CIRAD86)</name>
    <name type="common">Black leaf streak disease fungus</name>
    <name type="synonym">Mycosphaerella fijiensis</name>
    <dbReference type="NCBI Taxonomy" id="383855"/>
    <lineage>
        <taxon>Eukaryota</taxon>
        <taxon>Fungi</taxon>
        <taxon>Dikarya</taxon>
        <taxon>Ascomycota</taxon>
        <taxon>Pezizomycotina</taxon>
        <taxon>Dothideomycetes</taxon>
        <taxon>Dothideomycetidae</taxon>
        <taxon>Mycosphaerellales</taxon>
        <taxon>Mycosphaerellaceae</taxon>
        <taxon>Pseudocercospora</taxon>
    </lineage>
</organism>
<reference evidence="2 3" key="1">
    <citation type="journal article" date="2012" name="PLoS Pathog.">
        <title>Diverse lifestyles and strategies of plant pathogenesis encoded in the genomes of eighteen Dothideomycetes fungi.</title>
        <authorList>
            <person name="Ohm R.A."/>
            <person name="Feau N."/>
            <person name="Henrissat B."/>
            <person name="Schoch C.L."/>
            <person name="Horwitz B.A."/>
            <person name="Barry K.W."/>
            <person name="Condon B.J."/>
            <person name="Copeland A.C."/>
            <person name="Dhillon B."/>
            <person name="Glaser F."/>
            <person name="Hesse C.N."/>
            <person name="Kosti I."/>
            <person name="LaButti K."/>
            <person name="Lindquist E.A."/>
            <person name="Lucas S."/>
            <person name="Salamov A.A."/>
            <person name="Bradshaw R.E."/>
            <person name="Ciuffetti L."/>
            <person name="Hamelin R.C."/>
            <person name="Kema G.H.J."/>
            <person name="Lawrence C."/>
            <person name="Scott J.A."/>
            <person name="Spatafora J.W."/>
            <person name="Turgeon B.G."/>
            <person name="de Wit P.J.G.M."/>
            <person name="Zhong S."/>
            <person name="Goodwin S.B."/>
            <person name="Grigoriev I.V."/>
        </authorList>
    </citation>
    <scope>NUCLEOTIDE SEQUENCE [LARGE SCALE GENOMIC DNA]</scope>
    <source>
        <strain evidence="2 3">CIRAD86</strain>
    </source>
</reference>
<evidence type="ECO:0000313" key="3">
    <source>
        <dbReference type="Proteomes" id="UP000016932"/>
    </source>
</evidence>